<dbReference type="Pfam" id="PF02862">
    <property type="entry name" value="DDHD"/>
    <property type="match status" value="1"/>
</dbReference>
<dbReference type="SUPFAM" id="SSF56784">
    <property type="entry name" value="HAD-like"/>
    <property type="match status" value="1"/>
</dbReference>
<sequence>MLVKEYRILLPMTVEEYRIAQLYMIQKKSRLDSHGKDSGVVILSNKPYKDGPGGSGQYTFKIYHIGSKIPVWIRSILPTSALEAHEEAWNAYPYTKTRYSTPMMDRFSLEVETIYFNDSGTQDNVFKLTPEELKNRIVDIMDFVKDPIPSHDYCPEEDPKLYRSQKTGRGPLGDDWVKEFVRSGKPVMCAYKMCKVEFRYWGMQTRAERWIHDLALRNTMLRAHRQAWAWQDEWVGLNMIDIRRLEAEAAEHLSAMMAKEADENVEDSDASSDDVYFDCSDGSSLRHKPSIIRWSSELELEVVDEHSPPLTPHSATGAALLIMVFHGEFCPDNPVDTKATDTTTFKSTIDSLVQRHYPQLRGRVHLLMVSCGSELDSVVNRLSSISSSFGALLPSLSLIISSAQGLYYEAIESTIRRANETYSEFIESQPQFNGEVFVVGDSLGGLLLYEAMTKYDIPIRQSSVRSKTPLEGIDEISDHSNQSVHSDVSNHRSPKSPRNSLLPCPSVKKKISLGSASLDSVAVQSRLLFQPSTAFLLGCPLGLVLMQRKLAGYDIEPLESCQLFNLYYSLDPCGSRLEPVLNQHLSLLEPANVPRYQRYPLGDGRPLSYDSSVDLTHLWGNKRIDHVLYCPTAMVALPSSALPNILHASYWESLDTAAFVLRQFVRSEETVTTTLSASLNHLPLKIELPPLQWKRRRTRFKVANLSPNHRANDVLVVAGSELNVTAKFCYGPMDLAALTRELVSVFVCPQRGDWFEVGTFETDSHGRLMVSLGTSLPCGIHSVKMVVHGDRSYLDSFVAVVPATTRCVVFSVDGSLTASVSVTGKDPRVRPGAVDAVRYWHEQGYVILYLTARPDMQQRVVSAWLAQHCFPYGLLLFNPSFSTDPLKQKSLHLKHIIDMGIRIHAAYGSSKDVAVYCGAGVEQSRIVSVAGSRRRVCVFIESYAQHLEELNKEKSPLSQPVEMSEQIDALGLPASHRNVQRTASLTPRGGRLEQERR</sequence>
<dbReference type="Pfam" id="PF24695">
    <property type="entry name" value="PITM1-3"/>
    <property type="match status" value="1"/>
</dbReference>
<evidence type="ECO:0000256" key="1">
    <source>
        <dbReference type="ARBA" id="ARBA00004184"/>
    </source>
</evidence>
<comment type="caution">
    <text evidence="8">The sequence shown here is derived from an EMBL/GenBank/DDBJ whole genome shotgun (WGS) entry which is preliminary data.</text>
</comment>
<gene>
    <name evidence="8" type="primary">Necator_chrIII.g10191</name>
    <name evidence="8" type="ORF">RB195_009426</name>
</gene>
<dbReference type="Proteomes" id="UP001303046">
    <property type="component" value="Unassembled WGS sequence"/>
</dbReference>
<organism evidence="8 9">
    <name type="scientific">Necator americanus</name>
    <name type="common">Human hookworm</name>
    <dbReference type="NCBI Taxonomy" id="51031"/>
    <lineage>
        <taxon>Eukaryota</taxon>
        <taxon>Metazoa</taxon>
        <taxon>Ecdysozoa</taxon>
        <taxon>Nematoda</taxon>
        <taxon>Chromadorea</taxon>
        <taxon>Rhabditida</taxon>
        <taxon>Rhabditina</taxon>
        <taxon>Rhabditomorpha</taxon>
        <taxon>Strongyloidea</taxon>
        <taxon>Ancylostomatidae</taxon>
        <taxon>Bunostominae</taxon>
        <taxon>Necator</taxon>
    </lineage>
</organism>
<evidence type="ECO:0000256" key="6">
    <source>
        <dbReference type="SAM" id="MobiDB-lite"/>
    </source>
</evidence>
<feature type="domain" description="DDHD" evidence="7">
    <location>
        <begin position="527"/>
        <end position="666"/>
    </location>
</feature>
<dbReference type="PROSITE" id="PS51043">
    <property type="entry name" value="DDHD"/>
    <property type="match status" value="1"/>
</dbReference>
<keyword evidence="3" id="KW-0488">Methylation</keyword>
<dbReference type="InterPro" id="IPR001666">
    <property type="entry name" value="PI_transfer"/>
</dbReference>
<dbReference type="InterPro" id="IPR031315">
    <property type="entry name" value="LNS2/PITP"/>
</dbReference>
<name>A0ABR1CT93_NECAM</name>
<evidence type="ECO:0000313" key="8">
    <source>
        <dbReference type="EMBL" id="KAK6741553.1"/>
    </source>
</evidence>
<evidence type="ECO:0000256" key="2">
    <source>
        <dbReference type="ARBA" id="ARBA00010316"/>
    </source>
</evidence>
<evidence type="ECO:0000259" key="7">
    <source>
        <dbReference type="PROSITE" id="PS51043"/>
    </source>
</evidence>
<evidence type="ECO:0000256" key="4">
    <source>
        <dbReference type="ARBA" id="ARBA00022553"/>
    </source>
</evidence>
<dbReference type="Gene3D" id="3.40.50.1000">
    <property type="entry name" value="HAD superfamily/HAD-like"/>
    <property type="match status" value="1"/>
</dbReference>
<evidence type="ECO:0000256" key="3">
    <source>
        <dbReference type="ARBA" id="ARBA00022481"/>
    </source>
</evidence>
<comment type="subcellular location">
    <subcellularLocation>
        <location evidence="1">Endomembrane system</location>
        <topology evidence="1">Peripheral membrane protein</topology>
    </subcellularLocation>
</comment>
<keyword evidence="5" id="KW-0106">Calcium</keyword>
<dbReference type="PANTHER" id="PTHR10658:SF81">
    <property type="entry name" value="PROTEIN RETINAL DEGENERATION B"/>
    <property type="match status" value="1"/>
</dbReference>
<dbReference type="InterPro" id="IPR055261">
    <property type="entry name" value="PI_transfer_N"/>
</dbReference>
<dbReference type="Gene3D" id="3.30.530.20">
    <property type="match status" value="1"/>
</dbReference>
<feature type="region of interest" description="Disordered" evidence="6">
    <location>
        <begin position="480"/>
        <end position="503"/>
    </location>
</feature>
<reference evidence="8 9" key="1">
    <citation type="submission" date="2023-08" db="EMBL/GenBank/DDBJ databases">
        <title>A Necator americanus chromosomal reference genome.</title>
        <authorList>
            <person name="Ilik V."/>
            <person name="Petrzelkova K.J."/>
            <person name="Pardy F."/>
            <person name="Fuh T."/>
            <person name="Niatou-Singa F.S."/>
            <person name="Gouil Q."/>
            <person name="Baker L."/>
            <person name="Ritchie M.E."/>
            <person name="Jex A.R."/>
            <person name="Gazzola D."/>
            <person name="Li H."/>
            <person name="Toshio Fujiwara R."/>
            <person name="Zhan B."/>
            <person name="Aroian R.V."/>
            <person name="Pafco B."/>
            <person name="Schwarz E.M."/>
        </authorList>
    </citation>
    <scope>NUCLEOTIDE SEQUENCE [LARGE SCALE GENOMIC DNA]</scope>
    <source>
        <strain evidence="8 9">Aroian</strain>
        <tissue evidence="8">Whole animal</tissue>
    </source>
</reference>
<proteinExistence type="inferred from homology"/>
<dbReference type="InterPro" id="IPR004177">
    <property type="entry name" value="DDHD_dom"/>
</dbReference>
<dbReference type="Pfam" id="PF02121">
    <property type="entry name" value="IP_trans"/>
    <property type="match status" value="1"/>
</dbReference>
<evidence type="ECO:0000256" key="5">
    <source>
        <dbReference type="ARBA" id="ARBA00022837"/>
    </source>
</evidence>
<dbReference type="InterPro" id="IPR036412">
    <property type="entry name" value="HAD-like_sf"/>
</dbReference>
<keyword evidence="9" id="KW-1185">Reference proteome</keyword>
<evidence type="ECO:0000313" key="9">
    <source>
        <dbReference type="Proteomes" id="UP001303046"/>
    </source>
</evidence>
<dbReference type="SMART" id="SM01127">
    <property type="entry name" value="DDHD"/>
    <property type="match status" value="1"/>
</dbReference>
<protein>
    <recommendedName>
        <fullName evidence="7">DDHD domain-containing protein</fullName>
    </recommendedName>
</protein>
<accession>A0ABR1CT93</accession>
<dbReference type="InterPro" id="IPR023214">
    <property type="entry name" value="HAD_sf"/>
</dbReference>
<dbReference type="Pfam" id="PF24694">
    <property type="entry name" value="LNS2_PITM1-3"/>
    <property type="match status" value="1"/>
</dbReference>
<dbReference type="PANTHER" id="PTHR10658">
    <property type="entry name" value="PHOSPHATIDYLINOSITOL TRANSFER PROTEIN"/>
    <property type="match status" value="1"/>
</dbReference>
<dbReference type="InterPro" id="IPR023393">
    <property type="entry name" value="START-like_dom_sf"/>
</dbReference>
<dbReference type="SUPFAM" id="SSF55961">
    <property type="entry name" value="Bet v1-like"/>
    <property type="match status" value="1"/>
</dbReference>
<keyword evidence="4" id="KW-0597">Phosphoprotein</keyword>
<dbReference type="SMART" id="SM00775">
    <property type="entry name" value="LNS2"/>
    <property type="match status" value="1"/>
</dbReference>
<comment type="similarity">
    <text evidence="2">Belongs to the PtdIns transfer protein family. PI transfer class IIA subfamily.</text>
</comment>
<dbReference type="PRINTS" id="PR00391">
    <property type="entry name" value="PITRANSFER"/>
</dbReference>
<dbReference type="EMBL" id="JAVFWL010000003">
    <property type="protein sequence ID" value="KAK6741553.1"/>
    <property type="molecule type" value="Genomic_DNA"/>
</dbReference>
<feature type="region of interest" description="Disordered" evidence="6">
    <location>
        <begin position="971"/>
        <end position="997"/>
    </location>
</feature>